<evidence type="ECO:0000313" key="4">
    <source>
        <dbReference type="EMBL" id="RJE26004.1"/>
    </source>
</evidence>
<dbReference type="InterPro" id="IPR036291">
    <property type="entry name" value="NAD(P)-bd_dom_sf"/>
</dbReference>
<dbReference type="InterPro" id="IPR008030">
    <property type="entry name" value="NmrA-like"/>
</dbReference>
<keyword evidence="2" id="KW-0560">Oxidoreductase</keyword>
<evidence type="ECO:0000259" key="3">
    <source>
        <dbReference type="Pfam" id="PF05368"/>
    </source>
</evidence>
<evidence type="ECO:0000256" key="2">
    <source>
        <dbReference type="ARBA" id="ARBA00023002"/>
    </source>
</evidence>
<name>A0A3A3A2T5_9EURO</name>
<dbReference type="Gene3D" id="3.40.50.720">
    <property type="entry name" value="NAD(P)-binding Rossmann-like Domain"/>
    <property type="match status" value="1"/>
</dbReference>
<dbReference type="AlphaFoldDB" id="A0A3A3A2T5"/>
<keyword evidence="5" id="KW-1185">Reference proteome</keyword>
<evidence type="ECO:0000313" key="5">
    <source>
        <dbReference type="Proteomes" id="UP000266188"/>
    </source>
</evidence>
<dbReference type="Gene3D" id="3.90.25.10">
    <property type="entry name" value="UDP-galactose 4-epimerase, domain 1"/>
    <property type="match status" value="1"/>
</dbReference>
<sequence length="323" mass="35715">MQKVALFGATGQIGNAILSALLKSDFHVVQIISPGSEARAKPESTTLSTKVVDLASVSRNDLASILDGTEAVISALNGKALEAQELVQDAAWDAGVKRFYPSEYGMHHIYRRPGDTFGTDGKKLWNMKSQCNEKALLHPSIIRGEMTYTLIGCGDFYNQPREKTWCQWTQSSVESYNLPILGNPDALIHFTHIDDFASFLVQTLLHPELSQNKRLNFVSDTVSFSQIAELLEKYSGKKVVKDIMPLEVVHRVIKDPANVPSELGYGPSSGKSAVPVDFWFLVRAMQGEGRYLHPPGEVSNGLFPAVRVRGIEEYLRKEVFGSS</sequence>
<dbReference type="OrthoDB" id="9974981at2759"/>
<gene>
    <name evidence="4" type="ORF">PHISCL_01689</name>
</gene>
<dbReference type="InterPro" id="IPR051609">
    <property type="entry name" value="NmrA/Isoflavone_reductase-like"/>
</dbReference>
<accession>A0A3A3A2T5</accession>
<proteinExistence type="predicted"/>
<protein>
    <submittedName>
        <fullName evidence="4">NmrA-like family</fullName>
    </submittedName>
</protein>
<dbReference type="GO" id="GO:0016491">
    <property type="term" value="F:oxidoreductase activity"/>
    <property type="evidence" value="ECO:0007669"/>
    <property type="project" value="UniProtKB-KW"/>
</dbReference>
<reference evidence="5" key="1">
    <citation type="submission" date="2017-02" db="EMBL/GenBank/DDBJ databases">
        <authorList>
            <person name="Tafer H."/>
            <person name="Lopandic K."/>
        </authorList>
    </citation>
    <scope>NUCLEOTIDE SEQUENCE [LARGE SCALE GENOMIC DNA]</scope>
    <source>
        <strain evidence="5">CBS 366.77</strain>
    </source>
</reference>
<dbReference type="Pfam" id="PF05368">
    <property type="entry name" value="NmrA"/>
    <property type="match status" value="1"/>
</dbReference>
<dbReference type="PANTHER" id="PTHR47706:SF9">
    <property type="entry name" value="NMRA-LIKE DOMAIN-CONTAINING PROTEIN-RELATED"/>
    <property type="match status" value="1"/>
</dbReference>
<dbReference type="Proteomes" id="UP000266188">
    <property type="component" value="Unassembled WGS sequence"/>
</dbReference>
<evidence type="ECO:0000256" key="1">
    <source>
        <dbReference type="ARBA" id="ARBA00022857"/>
    </source>
</evidence>
<organism evidence="4 5">
    <name type="scientific">Aspergillus sclerotialis</name>
    <dbReference type="NCBI Taxonomy" id="2070753"/>
    <lineage>
        <taxon>Eukaryota</taxon>
        <taxon>Fungi</taxon>
        <taxon>Dikarya</taxon>
        <taxon>Ascomycota</taxon>
        <taxon>Pezizomycotina</taxon>
        <taxon>Eurotiomycetes</taxon>
        <taxon>Eurotiomycetidae</taxon>
        <taxon>Eurotiales</taxon>
        <taxon>Aspergillaceae</taxon>
        <taxon>Aspergillus</taxon>
        <taxon>Aspergillus subgen. Polypaecilum</taxon>
    </lineage>
</organism>
<dbReference type="SUPFAM" id="SSF51735">
    <property type="entry name" value="NAD(P)-binding Rossmann-fold domains"/>
    <property type="match status" value="1"/>
</dbReference>
<dbReference type="PANTHER" id="PTHR47706">
    <property type="entry name" value="NMRA-LIKE FAMILY PROTEIN"/>
    <property type="match status" value="1"/>
</dbReference>
<dbReference type="EMBL" id="MVGC01000032">
    <property type="protein sequence ID" value="RJE26004.1"/>
    <property type="molecule type" value="Genomic_DNA"/>
</dbReference>
<keyword evidence="1" id="KW-0521">NADP</keyword>
<feature type="domain" description="NmrA-like" evidence="3">
    <location>
        <begin position="2"/>
        <end position="259"/>
    </location>
</feature>
<comment type="caution">
    <text evidence="4">The sequence shown here is derived from an EMBL/GenBank/DDBJ whole genome shotgun (WGS) entry which is preliminary data.</text>
</comment>